<dbReference type="InterPro" id="IPR006029">
    <property type="entry name" value="Neurotrans-gated_channel_TM"/>
</dbReference>
<dbReference type="EMBL" id="JWZX01001686">
    <property type="protein sequence ID" value="KOO32794.1"/>
    <property type="molecule type" value="Genomic_DNA"/>
</dbReference>
<dbReference type="InterPro" id="IPR037185">
    <property type="entry name" value="EmrE-like"/>
</dbReference>
<dbReference type="PANTHER" id="PTHR19346:SF4">
    <property type="entry name" value="SUGAR PHOSPHATE TRANSPORTER DOMAIN-CONTAINING PROTEIN"/>
    <property type="match status" value="1"/>
</dbReference>
<evidence type="ECO:0000256" key="1">
    <source>
        <dbReference type="SAM" id="Phobius"/>
    </source>
</evidence>
<dbReference type="Proteomes" id="UP000037460">
    <property type="component" value="Unassembled WGS sequence"/>
</dbReference>
<feature type="transmembrane region" description="Helical" evidence="1">
    <location>
        <begin position="481"/>
        <end position="501"/>
    </location>
</feature>
<dbReference type="Pfam" id="PF02932">
    <property type="entry name" value="Neur_chan_memb"/>
    <property type="match status" value="1"/>
</dbReference>
<accession>A0A0M0K1V4</accession>
<proteinExistence type="predicted"/>
<feature type="transmembrane region" description="Helical" evidence="1">
    <location>
        <begin position="641"/>
        <end position="664"/>
    </location>
</feature>
<feature type="transmembrane region" description="Helical" evidence="1">
    <location>
        <begin position="389"/>
        <end position="409"/>
    </location>
</feature>
<keyword evidence="1" id="KW-0812">Transmembrane</keyword>
<evidence type="ECO:0000313" key="3">
    <source>
        <dbReference type="EMBL" id="KOO32794.1"/>
    </source>
</evidence>
<dbReference type="PANTHER" id="PTHR19346">
    <property type="entry name" value="SUGAR PHOSPHATE TRANSPORTER DOMAIN-CONTAINING PROTEIN"/>
    <property type="match status" value="1"/>
</dbReference>
<evidence type="ECO:0000259" key="2">
    <source>
        <dbReference type="Pfam" id="PF02932"/>
    </source>
</evidence>
<feature type="domain" description="Neurotransmitter-gated ion-channel transmembrane" evidence="2">
    <location>
        <begin position="250"/>
        <end position="328"/>
    </location>
</feature>
<name>A0A0M0K1V4_9EUKA</name>
<dbReference type="InterPro" id="IPR026505">
    <property type="entry name" value="Solute_c_fam_35_mem_F3/F4"/>
</dbReference>
<keyword evidence="1" id="KW-1133">Transmembrane helix</keyword>
<dbReference type="GO" id="GO:0016020">
    <property type="term" value="C:membrane"/>
    <property type="evidence" value="ECO:0007669"/>
    <property type="project" value="InterPro"/>
</dbReference>
<organism evidence="3 4">
    <name type="scientific">Chrysochromulina tobinii</name>
    <dbReference type="NCBI Taxonomy" id="1460289"/>
    <lineage>
        <taxon>Eukaryota</taxon>
        <taxon>Haptista</taxon>
        <taxon>Haptophyta</taxon>
        <taxon>Prymnesiophyceae</taxon>
        <taxon>Prymnesiales</taxon>
        <taxon>Chrysochromulinaceae</taxon>
        <taxon>Chrysochromulina</taxon>
    </lineage>
</organism>
<dbReference type="InterPro" id="IPR038050">
    <property type="entry name" value="Neuro_actylchol_rec"/>
</dbReference>
<dbReference type="GO" id="GO:0006811">
    <property type="term" value="P:monoatomic ion transport"/>
    <property type="evidence" value="ECO:0007669"/>
    <property type="project" value="InterPro"/>
</dbReference>
<keyword evidence="4" id="KW-1185">Reference proteome</keyword>
<feature type="transmembrane region" description="Helical" evidence="1">
    <location>
        <begin position="684"/>
        <end position="703"/>
    </location>
</feature>
<dbReference type="SUPFAM" id="SSF90112">
    <property type="entry name" value="Neurotransmitter-gated ion-channel transmembrane pore"/>
    <property type="match status" value="1"/>
</dbReference>
<feature type="transmembrane region" description="Helical" evidence="1">
    <location>
        <begin position="442"/>
        <end position="460"/>
    </location>
</feature>
<dbReference type="AlphaFoldDB" id="A0A0M0K1V4"/>
<dbReference type="Gene3D" id="1.20.58.390">
    <property type="entry name" value="Neurotransmitter-gated ion-channel transmembrane domain"/>
    <property type="match status" value="1"/>
</dbReference>
<gene>
    <name evidence="3" type="ORF">Ctob_004461</name>
</gene>
<evidence type="ECO:0000313" key="4">
    <source>
        <dbReference type="Proteomes" id="UP000037460"/>
    </source>
</evidence>
<comment type="caution">
    <text evidence="3">The sequence shown here is derived from an EMBL/GenBank/DDBJ whole genome shotgun (WGS) entry which is preliminary data.</text>
</comment>
<feature type="transmembrane region" description="Helical" evidence="1">
    <location>
        <begin position="308"/>
        <end position="326"/>
    </location>
</feature>
<feature type="transmembrane region" description="Helical" evidence="1">
    <location>
        <begin position="735"/>
        <end position="756"/>
    </location>
</feature>
<protein>
    <recommendedName>
        <fullName evidence="2">Neurotransmitter-gated ion-channel transmembrane domain-containing protein</fullName>
    </recommendedName>
</protein>
<feature type="transmembrane region" description="Helical" evidence="1">
    <location>
        <begin position="538"/>
        <end position="557"/>
    </location>
</feature>
<feature type="transmembrane region" description="Helical" evidence="1">
    <location>
        <begin position="710"/>
        <end position="729"/>
    </location>
</feature>
<sequence length="805" mass="88971">MMMQRQREPCYVACRLWGVNEIDFKRMRAVMVFRVHLIFRPRKEALQFLPPKGKRVNSEEEAWKELEKIEALPTLSVLNGKPVFTSKQEFFRMFDAKSVYDDTNEVEIWFPPLQPNDEREGTIAVLTGQMEVTDVQLDFNFEEFPFDAHELCVKLFLPKKHKDKMYELHCDPNMRVKSESIKAKEEGGQGILEVKPDVKKSLFEWEIIPENTELVRNENATGEQSGVTMRIGIRRIPQYYVTKFLIRPGVIAALACVSTFILSDNIGDRLALTFTILLTLTGINYTSSDSLPALPYSTALDKYHEACHYLVYGVIAHNVIFFLYAFRCSKSCAAEPTTNTAAGTVDPTMAACIASADAPCAAAAEVADVAATVASRWCSMCGYNIVVDYWILLDLDDFVMSFIFAYWIYWNVKWFAAHNFKWFGTHNDDGGDHAACPWSHPIFVGVALKMFFVLVLPPGLAALGWQRRHERPRRPLVDRRFFVLSLALACFMLGASVTWVASIPLTVPSINAALYQLYTPLTYVFSIPLLGEALSLSKALGVLLALASVLMILLSKATSESGTPARSELIGDLLVLASAALYAVKGVVYKRWLGSSPAAGEALAGPAPALAAAGAELPSAAESGDDESRVLKPSLCVHTPLADAAVTVGLMGFWSCFIGPLVILAAHTSGVEPFLWPPLVMLRGYLIVELMMAIAMGCLYGALAYATPTFVSVCSLFVEPVTLVWDAAVGRTASISYMAFLGVGLLLLALCLVICADDIDEILRGLRALEESNRRVILHQPGNVLIIEIMDLERRVELEIEIGEL</sequence>
<dbReference type="InterPro" id="IPR036719">
    <property type="entry name" value="Neuro-gated_channel_TM_sf"/>
</dbReference>
<reference evidence="4" key="1">
    <citation type="journal article" date="2015" name="PLoS Genet.">
        <title>Genome Sequence and Transcriptome Analyses of Chrysochromulina tobin: Metabolic Tools for Enhanced Algal Fitness in the Prominent Order Prymnesiales (Haptophyceae).</title>
        <authorList>
            <person name="Hovde B.T."/>
            <person name="Deodato C.R."/>
            <person name="Hunsperger H.M."/>
            <person name="Ryken S.A."/>
            <person name="Yost W."/>
            <person name="Jha R.K."/>
            <person name="Patterson J."/>
            <person name="Monnat R.J. Jr."/>
            <person name="Barlow S.B."/>
            <person name="Starkenburg S.R."/>
            <person name="Cattolico R.A."/>
        </authorList>
    </citation>
    <scope>NUCLEOTIDE SEQUENCE</scope>
    <source>
        <strain evidence="4">CCMP291</strain>
    </source>
</reference>
<feature type="transmembrane region" description="Helical" evidence="1">
    <location>
        <begin position="244"/>
        <end position="263"/>
    </location>
</feature>
<dbReference type="SUPFAM" id="SSF103481">
    <property type="entry name" value="Multidrug resistance efflux transporter EmrE"/>
    <property type="match status" value="1"/>
</dbReference>
<keyword evidence="1" id="KW-0472">Membrane</keyword>